<sequence length="504" mass="57676">MEVEFPIDSDGDSTKKISIPIPLPKYTNIEDWVRKVCASETSLDYEDVYRKLRDFIRSETRKYEDSKNDVLILSSMSKNFAFPQIPKDHQRQPSFAEKFQFVVSKCSSQNLITLMQMEVFMKKEMTEMIRARNWEVEELTRKCEKVLDEHNDDMHPHQISMLNEKLRQVYVTYSHQVAQLSENQRQKYRKSVDSLFSHGSLPADFIEEIDLDESHFMGPATNSTNAEGVNESFTIYIGAQLKSMHNACLVTVDTMTDICQTFEGDWTTSSRLEMATKLYGRNLAAVTLLVPRDPMHHVTSSTKFQKLCEQSTELHFEPLAEQLNHVKTSTRQGNIWRAECVEKDDCGEKQIKPQLHDSVLSIGDVYCTKHSNLHKIQIVFHLVADDVLQSVEISSRHACLNGIRNIIKMTAHFGITSIHLPLLLIDRPDESTTIQWCVKRAEMVYKCVKGYLMEVCGGAANLESLPHYNVHFVLPSGLTPSIYTTIANMFPSIFHLVPSVSITL</sequence>
<dbReference type="InterPro" id="IPR019311">
    <property type="entry name" value="Fy-3"/>
</dbReference>
<dbReference type="AlphaFoldDB" id="A0A9P1N7J3"/>
<evidence type="ECO:0000313" key="2">
    <source>
        <dbReference type="Proteomes" id="UP001152747"/>
    </source>
</evidence>
<accession>A0A9P1N7J3</accession>
<gene>
    <name evidence="1" type="ORF">CAMP_LOCUS13623</name>
</gene>
<protein>
    <submittedName>
        <fullName evidence="1">Uncharacterized protein</fullName>
    </submittedName>
</protein>
<dbReference type="Proteomes" id="UP001152747">
    <property type="component" value="Unassembled WGS sequence"/>
</dbReference>
<dbReference type="SUPFAM" id="SSF52949">
    <property type="entry name" value="Macro domain-like"/>
    <property type="match status" value="1"/>
</dbReference>
<dbReference type="InterPro" id="IPR043472">
    <property type="entry name" value="Macro_dom-like"/>
</dbReference>
<proteinExistence type="predicted"/>
<dbReference type="PANTHER" id="PTHR16525:SF0">
    <property type="entry name" value="PROTEIN C12ORF4"/>
    <property type="match status" value="1"/>
</dbReference>
<dbReference type="PANTHER" id="PTHR16525">
    <property type="entry name" value="PROTEIN C12ORF4"/>
    <property type="match status" value="1"/>
</dbReference>
<evidence type="ECO:0000313" key="1">
    <source>
        <dbReference type="EMBL" id="CAI5450986.1"/>
    </source>
</evidence>
<dbReference type="Pfam" id="PF10154">
    <property type="entry name" value="Fy-3"/>
    <property type="match status" value="1"/>
</dbReference>
<organism evidence="1 2">
    <name type="scientific">Caenorhabditis angaria</name>
    <dbReference type="NCBI Taxonomy" id="860376"/>
    <lineage>
        <taxon>Eukaryota</taxon>
        <taxon>Metazoa</taxon>
        <taxon>Ecdysozoa</taxon>
        <taxon>Nematoda</taxon>
        <taxon>Chromadorea</taxon>
        <taxon>Rhabditida</taxon>
        <taxon>Rhabditina</taxon>
        <taxon>Rhabditomorpha</taxon>
        <taxon>Rhabditoidea</taxon>
        <taxon>Rhabditidae</taxon>
        <taxon>Peloderinae</taxon>
        <taxon>Caenorhabditis</taxon>
    </lineage>
</organism>
<dbReference type="EMBL" id="CANHGI010000005">
    <property type="protein sequence ID" value="CAI5450986.1"/>
    <property type="molecule type" value="Genomic_DNA"/>
</dbReference>
<comment type="caution">
    <text evidence="1">The sequence shown here is derived from an EMBL/GenBank/DDBJ whole genome shotgun (WGS) entry which is preliminary data.</text>
</comment>
<keyword evidence="2" id="KW-1185">Reference proteome</keyword>
<dbReference type="OrthoDB" id="415359at2759"/>
<dbReference type="GO" id="GO:0005737">
    <property type="term" value="C:cytoplasm"/>
    <property type="evidence" value="ECO:0007669"/>
    <property type="project" value="TreeGrafter"/>
</dbReference>
<name>A0A9P1N7J3_9PELO</name>
<reference evidence="1" key="1">
    <citation type="submission" date="2022-11" db="EMBL/GenBank/DDBJ databases">
        <authorList>
            <person name="Kikuchi T."/>
        </authorList>
    </citation>
    <scope>NUCLEOTIDE SEQUENCE</scope>
    <source>
        <strain evidence="1">PS1010</strain>
    </source>
</reference>